<dbReference type="SMART" id="SM00387">
    <property type="entry name" value="HATPase_c"/>
    <property type="match status" value="1"/>
</dbReference>
<keyword evidence="9" id="KW-1133">Transmembrane helix</keyword>
<evidence type="ECO:0000256" key="2">
    <source>
        <dbReference type="ARBA" id="ARBA00004236"/>
    </source>
</evidence>
<keyword evidence="9" id="KW-0812">Transmembrane</keyword>
<dbReference type="InterPro" id="IPR003594">
    <property type="entry name" value="HATPase_dom"/>
</dbReference>
<feature type="domain" description="Histidine kinase" evidence="10">
    <location>
        <begin position="192"/>
        <end position="405"/>
    </location>
</feature>
<keyword evidence="4" id="KW-0597">Phosphoprotein</keyword>
<dbReference type="PANTHER" id="PTHR45453:SF1">
    <property type="entry name" value="PHOSPHATE REGULON SENSOR PROTEIN PHOR"/>
    <property type="match status" value="1"/>
</dbReference>
<dbReference type="GO" id="GO:0004721">
    <property type="term" value="F:phosphoprotein phosphatase activity"/>
    <property type="evidence" value="ECO:0007669"/>
    <property type="project" value="TreeGrafter"/>
</dbReference>
<evidence type="ECO:0000256" key="7">
    <source>
        <dbReference type="ARBA" id="ARBA00023012"/>
    </source>
</evidence>
<evidence type="ECO:0000256" key="4">
    <source>
        <dbReference type="ARBA" id="ARBA00022553"/>
    </source>
</evidence>
<dbReference type="Pfam" id="PF00512">
    <property type="entry name" value="HisKA"/>
    <property type="match status" value="1"/>
</dbReference>
<dbReference type="Proteomes" id="UP000002026">
    <property type="component" value="Chromosome"/>
</dbReference>
<dbReference type="EC" id="2.7.13.3" evidence="3"/>
<gene>
    <name evidence="11" type="ordered locus">Shel_05740</name>
</gene>
<dbReference type="Gene3D" id="3.30.565.10">
    <property type="entry name" value="Histidine kinase-like ATPase, C-terminal domain"/>
    <property type="match status" value="1"/>
</dbReference>
<dbReference type="InterPro" id="IPR050351">
    <property type="entry name" value="BphY/WalK/GraS-like"/>
</dbReference>
<dbReference type="SUPFAM" id="SSF55874">
    <property type="entry name" value="ATPase domain of HSP90 chaperone/DNA topoisomerase II/histidine kinase"/>
    <property type="match status" value="1"/>
</dbReference>
<accession>C7N3P2</accession>
<dbReference type="GO" id="GO:0000155">
    <property type="term" value="F:phosphorelay sensor kinase activity"/>
    <property type="evidence" value="ECO:0007669"/>
    <property type="project" value="InterPro"/>
</dbReference>
<keyword evidence="6 11" id="KW-0418">Kinase</keyword>
<proteinExistence type="predicted"/>
<dbReference type="Gene3D" id="1.10.287.130">
    <property type="match status" value="1"/>
</dbReference>
<evidence type="ECO:0000256" key="6">
    <source>
        <dbReference type="ARBA" id="ARBA00022777"/>
    </source>
</evidence>
<keyword evidence="7" id="KW-0902">Two-component regulatory system</keyword>
<dbReference type="InterPro" id="IPR004358">
    <property type="entry name" value="Sig_transdc_His_kin-like_C"/>
</dbReference>
<dbReference type="InterPro" id="IPR003661">
    <property type="entry name" value="HisK_dim/P_dom"/>
</dbReference>
<evidence type="ECO:0000259" key="10">
    <source>
        <dbReference type="PROSITE" id="PS50109"/>
    </source>
</evidence>
<comment type="catalytic activity">
    <reaction evidence="1">
        <text>ATP + protein L-histidine = ADP + protein N-phospho-L-histidine.</text>
        <dbReference type="EC" id="2.7.13.3"/>
    </reaction>
</comment>
<dbReference type="EMBL" id="CP001684">
    <property type="protein sequence ID" value="ACV21633.1"/>
    <property type="molecule type" value="Genomic_DNA"/>
</dbReference>
<dbReference type="FunFam" id="3.30.565.10:FF:000006">
    <property type="entry name" value="Sensor histidine kinase WalK"/>
    <property type="match status" value="1"/>
</dbReference>
<dbReference type="PRINTS" id="PR00344">
    <property type="entry name" value="BCTRLSENSOR"/>
</dbReference>
<keyword evidence="9" id="KW-0472">Membrane</keyword>
<evidence type="ECO:0000313" key="11">
    <source>
        <dbReference type="EMBL" id="ACV21633.1"/>
    </source>
</evidence>
<evidence type="ECO:0000256" key="8">
    <source>
        <dbReference type="ARBA" id="ARBA00039401"/>
    </source>
</evidence>
<comment type="subcellular location">
    <subcellularLocation>
        <location evidence="2">Cell membrane</location>
    </subcellularLocation>
</comment>
<feature type="transmembrane region" description="Helical" evidence="9">
    <location>
        <begin position="20"/>
        <end position="41"/>
    </location>
</feature>
<dbReference type="Pfam" id="PF02518">
    <property type="entry name" value="HATPase_c"/>
    <property type="match status" value="1"/>
</dbReference>
<dbReference type="SMART" id="SM00388">
    <property type="entry name" value="HisKA"/>
    <property type="match status" value="1"/>
</dbReference>
<evidence type="ECO:0000256" key="9">
    <source>
        <dbReference type="SAM" id="Phobius"/>
    </source>
</evidence>
<dbReference type="eggNOG" id="COG2205">
    <property type="taxonomic scope" value="Bacteria"/>
</dbReference>
<keyword evidence="5" id="KW-0808">Transferase</keyword>
<dbReference type="InterPro" id="IPR005467">
    <property type="entry name" value="His_kinase_dom"/>
</dbReference>
<keyword evidence="12" id="KW-1185">Reference proteome</keyword>
<dbReference type="AlphaFoldDB" id="C7N3P2"/>
<dbReference type="KEGG" id="shi:Shel_05740"/>
<evidence type="ECO:0000256" key="3">
    <source>
        <dbReference type="ARBA" id="ARBA00012438"/>
    </source>
</evidence>
<sequence length="405" mass="45085">MTSNGAEKNVQGQALRRSLYVTLAAWTALYILVFLAAVAYFEFSEKGEVAEMIAARTSTYYVLKEDEAEDYLETLDVPRGNFQTVSSNDGEVVVRDLTTYYFIRSLKWPIAVAVFFIGYVVVVCLLITRSVGYFNELSEALAGVVRHRDQPVRLSRELAVIQGELNEVREAALADERAAGEAERRKNELVAYLAHDIRTPLTSVVGYLSLMNEAPDLPDEQRKRYVSAALAKAELLDTLTAEFFEITRYNLATIPIERTDVGVRLFLEQIAEEFLPEMQRRSITSRVDALEDAEIRIDPDKMARAIGNVVRNAVAYADDGSEVVLSARRADDAGWEIVVSDQGREIAPEHLESIFDRFYREDNARSSSGNAGLGLAIAKEIVEAHGGSIRAESADGTTRFIILLP</sequence>
<name>C7N3P2_SLAHD</name>
<dbReference type="PANTHER" id="PTHR45453">
    <property type="entry name" value="PHOSPHATE REGULON SENSOR PROTEIN PHOR"/>
    <property type="match status" value="1"/>
</dbReference>
<dbReference type="HOGENOM" id="CLU_000445_89_3_11"/>
<reference evidence="11 12" key="1">
    <citation type="journal article" date="2009" name="Stand. Genomic Sci.">
        <title>Complete genome sequence of Slackia heliotrinireducens type strain (RHS 1).</title>
        <authorList>
            <person name="Pukall R."/>
            <person name="Lapidus A."/>
            <person name="Nolan M."/>
            <person name="Copeland A."/>
            <person name="Glavina Del Rio T."/>
            <person name="Lucas S."/>
            <person name="Chen F."/>
            <person name="Tice H."/>
            <person name="Cheng J.F."/>
            <person name="Chertkov O."/>
            <person name="Bruce D."/>
            <person name="Goodwin L."/>
            <person name="Kuske C."/>
            <person name="Brettin T."/>
            <person name="Detter J.C."/>
            <person name="Han C."/>
            <person name="Pitluck S."/>
            <person name="Pati A."/>
            <person name="Mavrommatis K."/>
            <person name="Ivanova N."/>
            <person name="Ovchinnikova G."/>
            <person name="Chen A."/>
            <person name="Palaniappan K."/>
            <person name="Schneider S."/>
            <person name="Rohde M."/>
            <person name="Chain P."/>
            <person name="D'haeseleer P."/>
            <person name="Goker M."/>
            <person name="Bristow J."/>
            <person name="Eisen J.A."/>
            <person name="Markowitz V."/>
            <person name="Kyrpides N.C."/>
            <person name="Klenk H.P."/>
            <person name="Hugenholtz P."/>
        </authorList>
    </citation>
    <scope>NUCLEOTIDE SEQUENCE [LARGE SCALE GENOMIC DNA]</scope>
    <source>
        <strain evidence="12">ATCC 29202 / DSM 20476 / NCTC 11029 / RHS 1</strain>
    </source>
</reference>
<evidence type="ECO:0000313" key="12">
    <source>
        <dbReference type="Proteomes" id="UP000002026"/>
    </source>
</evidence>
<dbReference type="CDD" id="cd00075">
    <property type="entry name" value="HATPase"/>
    <property type="match status" value="1"/>
</dbReference>
<dbReference type="PROSITE" id="PS50109">
    <property type="entry name" value="HIS_KIN"/>
    <property type="match status" value="1"/>
</dbReference>
<dbReference type="SUPFAM" id="SSF47384">
    <property type="entry name" value="Homodimeric domain of signal transducing histidine kinase"/>
    <property type="match status" value="1"/>
</dbReference>
<feature type="transmembrane region" description="Helical" evidence="9">
    <location>
        <begin position="108"/>
        <end position="128"/>
    </location>
</feature>
<organism evidence="11 12">
    <name type="scientific">Slackia heliotrinireducens (strain ATCC 29202 / DSM 20476 / NCTC 11029 / RHS 1)</name>
    <name type="common">Peptococcus heliotrinreducens</name>
    <dbReference type="NCBI Taxonomy" id="471855"/>
    <lineage>
        <taxon>Bacteria</taxon>
        <taxon>Bacillati</taxon>
        <taxon>Actinomycetota</taxon>
        <taxon>Coriobacteriia</taxon>
        <taxon>Eggerthellales</taxon>
        <taxon>Eggerthellaceae</taxon>
        <taxon>Slackia</taxon>
    </lineage>
</organism>
<evidence type="ECO:0000256" key="5">
    <source>
        <dbReference type="ARBA" id="ARBA00022679"/>
    </source>
</evidence>
<dbReference type="GO" id="GO:0005886">
    <property type="term" value="C:plasma membrane"/>
    <property type="evidence" value="ECO:0007669"/>
    <property type="project" value="UniProtKB-SubCell"/>
</dbReference>
<dbReference type="InterPro" id="IPR036097">
    <property type="entry name" value="HisK_dim/P_sf"/>
</dbReference>
<dbReference type="RefSeq" id="WP_012797738.1">
    <property type="nucleotide sequence ID" value="NC_013165.1"/>
</dbReference>
<dbReference type="STRING" id="471855.Shel_05740"/>
<evidence type="ECO:0000256" key="1">
    <source>
        <dbReference type="ARBA" id="ARBA00000085"/>
    </source>
</evidence>
<protein>
    <recommendedName>
        <fullName evidence="8">Sensor-like histidine kinase SenX3</fullName>
        <ecNumber evidence="3">2.7.13.3</ecNumber>
    </recommendedName>
</protein>
<dbReference type="CDD" id="cd00082">
    <property type="entry name" value="HisKA"/>
    <property type="match status" value="1"/>
</dbReference>
<dbReference type="InterPro" id="IPR036890">
    <property type="entry name" value="HATPase_C_sf"/>
</dbReference>
<dbReference type="GO" id="GO:0016036">
    <property type="term" value="P:cellular response to phosphate starvation"/>
    <property type="evidence" value="ECO:0007669"/>
    <property type="project" value="TreeGrafter"/>
</dbReference>